<keyword evidence="1" id="KW-0283">Flagellar rotation</keyword>
<dbReference type="SUPFAM" id="SSF75708">
    <property type="entry name" value="Chemotaxis phosphatase CheZ"/>
    <property type="match status" value="1"/>
</dbReference>
<dbReference type="OrthoDB" id="9773007at2"/>
<dbReference type="EC" id="3.1.3.-" evidence="1"/>
<keyword evidence="1" id="KW-0378">Hydrolase</keyword>
<dbReference type="GO" id="GO:0006935">
    <property type="term" value="P:chemotaxis"/>
    <property type="evidence" value="ECO:0007669"/>
    <property type="project" value="UniProtKB-KW"/>
</dbReference>
<keyword evidence="1" id="KW-0904">Protein phosphatase</keyword>
<dbReference type="EMBL" id="SMAP01000006">
    <property type="protein sequence ID" value="TCT23251.1"/>
    <property type="molecule type" value="Genomic_DNA"/>
</dbReference>
<reference evidence="3 4" key="1">
    <citation type="submission" date="2019-03" db="EMBL/GenBank/DDBJ databases">
        <title>Genomic Encyclopedia of Type Strains, Phase IV (KMG-IV): sequencing the most valuable type-strain genomes for metagenomic binning, comparative biology and taxonomic classification.</title>
        <authorList>
            <person name="Goeker M."/>
        </authorList>
    </citation>
    <scope>NUCLEOTIDE SEQUENCE [LARGE SCALE GENOMIC DNA]</scope>
    <source>
        <strain evidence="3 4">DSM 13605</strain>
    </source>
</reference>
<keyword evidence="4" id="KW-1185">Reference proteome</keyword>
<dbReference type="Gene3D" id="1.10.287.500">
    <property type="entry name" value="Helix hairpin bin"/>
    <property type="match status" value="1"/>
</dbReference>
<comment type="similarity">
    <text evidence="1">Belongs to the CheZ family.</text>
</comment>
<dbReference type="PIRSF" id="PIRSF002884">
    <property type="entry name" value="CheZ"/>
    <property type="match status" value="1"/>
</dbReference>
<dbReference type="Pfam" id="PF04344">
    <property type="entry name" value="CheZ"/>
    <property type="match status" value="2"/>
</dbReference>
<proteinExistence type="inferred from homology"/>
<keyword evidence="1" id="KW-0145">Chemotaxis</keyword>
<dbReference type="AlphaFoldDB" id="A0A4R3N4S5"/>
<gene>
    <name evidence="3" type="ORF">EDC34_10671</name>
</gene>
<dbReference type="GO" id="GO:0009288">
    <property type="term" value="C:bacterial-type flagellum"/>
    <property type="evidence" value="ECO:0007669"/>
    <property type="project" value="InterPro"/>
</dbReference>
<dbReference type="GO" id="GO:0004721">
    <property type="term" value="F:phosphoprotein phosphatase activity"/>
    <property type="evidence" value="ECO:0007669"/>
    <property type="project" value="UniProtKB-KW"/>
</dbReference>
<dbReference type="GO" id="GO:0005737">
    <property type="term" value="C:cytoplasm"/>
    <property type="evidence" value="ECO:0007669"/>
    <property type="project" value="UniProtKB-SubCell"/>
</dbReference>
<dbReference type="RefSeq" id="WP_114960394.1">
    <property type="nucleotide sequence ID" value="NZ_MSZW01000016.1"/>
</dbReference>
<dbReference type="GO" id="GO:0050920">
    <property type="term" value="P:regulation of chemotaxis"/>
    <property type="evidence" value="ECO:0007669"/>
    <property type="project" value="InterPro"/>
</dbReference>
<feature type="site" description="Enhances dephosphorylation of CheY-P" evidence="2">
    <location>
        <position position="150"/>
    </location>
</feature>
<evidence type="ECO:0000256" key="1">
    <source>
        <dbReference type="PIRNR" id="PIRNR002884"/>
    </source>
</evidence>
<dbReference type="InterPro" id="IPR007439">
    <property type="entry name" value="Chemotax_Pase_CheZ"/>
</dbReference>
<keyword evidence="1" id="KW-0963">Cytoplasm</keyword>
<evidence type="ECO:0000313" key="4">
    <source>
        <dbReference type="Proteomes" id="UP000295414"/>
    </source>
</evidence>
<dbReference type="GO" id="GO:0097588">
    <property type="term" value="P:archaeal or bacterial-type flagellum-dependent cell motility"/>
    <property type="evidence" value="ECO:0007669"/>
    <property type="project" value="UniProtKB-KW"/>
</dbReference>
<accession>A0A4R3N4S5</accession>
<evidence type="ECO:0000313" key="3">
    <source>
        <dbReference type="EMBL" id="TCT23251.1"/>
    </source>
</evidence>
<sequence length="206" mass="22091">MSMPARPPAIPADQADVIGRLHAAMSALEAGDAEAWRHHLDSLLEWRRQPVVESLVKLARELDELERTIDARMPAAAQANASGSLPDACSRLEHVVKMTEEASMRTLDLADECRGLLATFGPEHAATVEAIRTRLSAMVEAQSFQDLTGQIIQRVIHLIRSLQTGLGDIQAMHTSDEQGHGPAVAGVDAPAATQDEANDLLAALGI</sequence>
<comment type="function">
    <text evidence="1">Plays an important role in bacterial chemotaxis signal transduction pathway by accelerating the dephosphorylation of phosphorylated CheY (CheY-P).</text>
</comment>
<comment type="caution">
    <text evidence="3">The sequence shown here is derived from an EMBL/GenBank/DDBJ whole genome shotgun (WGS) entry which is preliminary data.</text>
</comment>
<dbReference type="Proteomes" id="UP000295414">
    <property type="component" value="Unassembled WGS sequence"/>
</dbReference>
<evidence type="ECO:0000256" key="2">
    <source>
        <dbReference type="PIRSR" id="PIRSR002884-1"/>
    </source>
</evidence>
<name>A0A4R3N4S5_9GAMM</name>
<comment type="subcellular location">
    <subcellularLocation>
        <location evidence="1">Cytoplasm</location>
    </subcellularLocation>
</comment>
<protein>
    <recommendedName>
        <fullName evidence="1">Protein phosphatase CheZ</fullName>
        <ecNumber evidence="1">3.1.3.-</ecNumber>
    </recommendedName>
    <alternativeName>
        <fullName evidence="1">Chemotaxis protein CheZ</fullName>
    </alternativeName>
</protein>
<organism evidence="3 4">
    <name type="scientific">Thermomonas haemolytica</name>
    <dbReference type="NCBI Taxonomy" id="141949"/>
    <lineage>
        <taxon>Bacteria</taxon>
        <taxon>Pseudomonadati</taxon>
        <taxon>Pseudomonadota</taxon>
        <taxon>Gammaproteobacteria</taxon>
        <taxon>Lysobacterales</taxon>
        <taxon>Lysobacteraceae</taxon>
        <taxon>Thermomonas</taxon>
    </lineage>
</organism>
<comment type="subunit">
    <text evidence="1">Homodimer.</text>
</comment>